<feature type="compositionally biased region" description="Basic and acidic residues" evidence="1">
    <location>
        <begin position="351"/>
        <end position="361"/>
    </location>
</feature>
<feature type="region of interest" description="Disordered" evidence="1">
    <location>
        <begin position="1"/>
        <end position="21"/>
    </location>
</feature>
<dbReference type="AlphaFoldDB" id="A0A420SRH4"/>
<name>A0A420SRH4_GIBIN</name>
<organism evidence="2 3">
    <name type="scientific">Gibberella intermedia</name>
    <name type="common">Bulb rot disease fungus</name>
    <name type="synonym">Fusarium proliferatum</name>
    <dbReference type="NCBI Taxonomy" id="948311"/>
    <lineage>
        <taxon>Eukaryota</taxon>
        <taxon>Fungi</taxon>
        <taxon>Dikarya</taxon>
        <taxon>Ascomycota</taxon>
        <taxon>Pezizomycotina</taxon>
        <taxon>Sordariomycetes</taxon>
        <taxon>Hypocreomycetidae</taxon>
        <taxon>Hypocreales</taxon>
        <taxon>Nectriaceae</taxon>
        <taxon>Fusarium</taxon>
        <taxon>Fusarium fujikuroi species complex</taxon>
    </lineage>
</organism>
<evidence type="ECO:0000256" key="1">
    <source>
        <dbReference type="SAM" id="MobiDB-lite"/>
    </source>
</evidence>
<accession>A0A420SRH4</accession>
<comment type="caution">
    <text evidence="2">The sequence shown here is derived from an EMBL/GenBank/DDBJ whole genome shotgun (WGS) entry which is preliminary data.</text>
</comment>
<feature type="compositionally biased region" description="Polar residues" evidence="1">
    <location>
        <begin position="267"/>
        <end position="280"/>
    </location>
</feature>
<evidence type="ECO:0000313" key="2">
    <source>
        <dbReference type="EMBL" id="RKL31858.1"/>
    </source>
</evidence>
<protein>
    <submittedName>
        <fullName evidence="2">Uncharacterized protein</fullName>
    </submittedName>
</protein>
<feature type="region of interest" description="Disordered" evidence="1">
    <location>
        <begin position="262"/>
        <end position="361"/>
    </location>
</feature>
<reference evidence="2 3" key="1">
    <citation type="journal article" date="2018" name="Sci. Rep.">
        <title>Characterisation of pathogen-specific regions and novel effector candidates in Fusarium oxysporum f. sp. cepae.</title>
        <authorList>
            <person name="Armitage A.D."/>
            <person name="Taylor A."/>
            <person name="Sobczyk M.K."/>
            <person name="Baxter L."/>
            <person name="Greenfield B.P."/>
            <person name="Bates H.J."/>
            <person name="Wilson F."/>
            <person name="Jackson A.C."/>
            <person name="Ott S."/>
            <person name="Harrison R.J."/>
            <person name="Clarkson J.P."/>
        </authorList>
    </citation>
    <scope>NUCLEOTIDE SEQUENCE [LARGE SCALE GENOMIC DNA]</scope>
    <source>
        <strain evidence="2 3">Fp_A8</strain>
    </source>
</reference>
<feature type="compositionally biased region" description="Polar residues" evidence="1">
    <location>
        <begin position="9"/>
        <end position="20"/>
    </location>
</feature>
<evidence type="ECO:0000313" key="3">
    <source>
        <dbReference type="Proteomes" id="UP000283569"/>
    </source>
</evidence>
<sequence length="361" mass="39728">MPSHEQTRDSSVAGRQQDQCPQARGGWKKFISYLIWPHWCITRLIRWLIGASSPDHPIPESRSTWETWAFSKGNLPSEAPMVRTPLRTNRYHLARLRAQDMARQPHGQPHIPPTTRSFDFPSLGYVENGYFIPSISHFDNHGPVLSSSHMLSAPVYLSQDGATPLTAETVRWPFLSSSSEYGEESDDESGIEMEDVTPIAKLSGFILPSSSEPNDNTDEEFNGRIGTVASTARDFKNPRTALPIAADGFGETLQPHASLVDGIPRENFSSDPESSLNASSPAVDVASTVETIEDRCEGEDEQDEDQKEETRSTAVRSVLLSPVGQPTLIHLPARPQVSPGQQVLGSPQSDSKSDLRRASSI</sequence>
<dbReference type="EMBL" id="MRDB01000046">
    <property type="protein sequence ID" value="RKL31858.1"/>
    <property type="molecule type" value="Genomic_DNA"/>
</dbReference>
<dbReference type="Proteomes" id="UP000283569">
    <property type="component" value="Unassembled WGS sequence"/>
</dbReference>
<feature type="compositionally biased region" description="Acidic residues" evidence="1">
    <location>
        <begin position="296"/>
        <end position="307"/>
    </location>
</feature>
<gene>
    <name evidence="2" type="ORF">BFJ72_g10869</name>
</gene>
<proteinExistence type="predicted"/>
<feature type="compositionally biased region" description="Polar residues" evidence="1">
    <location>
        <begin position="338"/>
        <end position="350"/>
    </location>
</feature>